<evidence type="ECO:0000256" key="5">
    <source>
        <dbReference type="ARBA" id="ARBA00023136"/>
    </source>
</evidence>
<accession>A0A252EFF1</accession>
<reference evidence="9 10" key="1">
    <citation type="submission" date="2014-06" db="EMBL/GenBank/DDBJ databases">
        <authorList>
            <person name="Ju J."/>
            <person name="Zhang J."/>
        </authorList>
    </citation>
    <scope>NUCLEOTIDE SEQUENCE [LARGE SCALE GENOMIC DNA]</scope>
    <source>
        <strain evidence="9">DmL_050</strain>
    </source>
</reference>
<name>A0A252EFF1_9PROT</name>
<feature type="transmembrane region" description="Helical" evidence="6">
    <location>
        <begin position="700"/>
        <end position="725"/>
    </location>
</feature>
<evidence type="ECO:0000256" key="2">
    <source>
        <dbReference type="ARBA" id="ARBA00022475"/>
    </source>
</evidence>
<dbReference type="InterPro" id="IPR025857">
    <property type="entry name" value="MacB_PCD"/>
</dbReference>
<dbReference type="Pfam" id="PF12704">
    <property type="entry name" value="MacB_PCD"/>
    <property type="match status" value="1"/>
</dbReference>
<feature type="transmembrane region" description="Helical" evidence="6">
    <location>
        <begin position="385"/>
        <end position="412"/>
    </location>
</feature>
<evidence type="ECO:0000256" key="6">
    <source>
        <dbReference type="SAM" id="Phobius"/>
    </source>
</evidence>
<feature type="transmembrane region" description="Helical" evidence="6">
    <location>
        <begin position="789"/>
        <end position="812"/>
    </location>
</feature>
<dbReference type="PANTHER" id="PTHR30572">
    <property type="entry name" value="MEMBRANE COMPONENT OF TRANSPORTER-RELATED"/>
    <property type="match status" value="1"/>
</dbReference>
<dbReference type="PANTHER" id="PTHR30572:SF18">
    <property type="entry name" value="ABC-TYPE MACROLIDE FAMILY EXPORT SYSTEM PERMEASE COMPONENT 2"/>
    <property type="match status" value="1"/>
</dbReference>
<evidence type="ECO:0000313" key="10">
    <source>
        <dbReference type="Proteomes" id="UP000195072"/>
    </source>
</evidence>
<feature type="transmembrane region" description="Helical" evidence="6">
    <location>
        <begin position="745"/>
        <end position="769"/>
    </location>
</feature>
<keyword evidence="3 6" id="KW-0812">Transmembrane</keyword>
<dbReference type="GO" id="GO:0005886">
    <property type="term" value="C:plasma membrane"/>
    <property type="evidence" value="ECO:0007669"/>
    <property type="project" value="UniProtKB-SubCell"/>
</dbReference>
<protein>
    <recommendedName>
        <fullName evidence="11">FtsX-like permease family protein</fullName>
    </recommendedName>
</protein>
<sequence>MLSAIFDGTVREARRHPLHTALNVLGLALGVCVFLTLSLLVRYEYSYNTSLPDVDRIVRVDSHWTLAGTAPYEEAYTSFRAVPLLREDFPEVEDAVRVVPTTLQVKHEGEFASFTSYQVDPSFFQVFGLRLLHGTQTNALSRPEGLVLSEGAAQRLFGGVDVIGRKVELIRDAQKTEHVVTGILARQTVPGVFSDTEILVPIPTQDANTRTCFQRWGSSCGKIYLKLHNAGDVATTSERLRDFVIRRASGADSDESSLGAHPEKQFSLSLLPLRRQHFHDIMVRGGDGAADQNVVNSIGMIGFLALVLACANAINLATARAMLRAREVAVCKTLGASRQQLFIQFMGEALLTATIACVIGLALCEILTPIIAVLSSEAVTVRYNFVLLLLPLIVIGTGLASGAYPAIVLSRYRPAAVLASARMPSGGRMDSRLRNALVVVQFAIAVTIVICTFVIDRQTAFIRNADRGYTMSGLLVGSPVPSNDPAVQRKMLDALQAVSGVKALAFGELGPNPPNQNKSTYELADSKEKVRVHLLFDRVGANYFKTYSPHLLAGRWFDPKYGQDEGPNNDALVKGIGNFNVVVNETAAMRFGFATPEAAIGHVISDQGLRATIIGVVADFRFVSPHEPVAPEIIYYNSLAHTPFDDPIPAIRFDGVLVPDMVSRLNRAWASVLPDTPANFQTVNDRTQEFYQGDERRGRIFTLGAIAALLIACLGLYSLASFAAVRRTHEIGIRKTLGASAQQVILLLLGDFLRPVVIACMIASPIAWVAMRSWLSGFDQRITLSPHHFLIAIAGALFISVLTVLGQTLRLARAEPARALRVE</sequence>
<feature type="transmembrane region" description="Helical" evidence="6">
    <location>
        <begin position="433"/>
        <end position="455"/>
    </location>
</feature>
<keyword evidence="4 6" id="KW-1133">Transmembrane helix</keyword>
<evidence type="ECO:0000259" key="7">
    <source>
        <dbReference type="Pfam" id="PF02687"/>
    </source>
</evidence>
<evidence type="ECO:0000259" key="8">
    <source>
        <dbReference type="Pfam" id="PF12704"/>
    </source>
</evidence>
<feature type="domain" description="ABC3 transporter permease C-terminal" evidence="7">
    <location>
        <begin position="300"/>
        <end position="411"/>
    </location>
</feature>
<evidence type="ECO:0008006" key="11">
    <source>
        <dbReference type="Google" id="ProtNLM"/>
    </source>
</evidence>
<keyword evidence="2" id="KW-1003">Cell membrane</keyword>
<feature type="domain" description="ABC3 transporter permease C-terminal" evidence="7">
    <location>
        <begin position="705"/>
        <end position="816"/>
    </location>
</feature>
<dbReference type="GO" id="GO:0022857">
    <property type="term" value="F:transmembrane transporter activity"/>
    <property type="evidence" value="ECO:0007669"/>
    <property type="project" value="TreeGrafter"/>
</dbReference>
<gene>
    <name evidence="9" type="ORF">HK16_00315</name>
</gene>
<evidence type="ECO:0000256" key="1">
    <source>
        <dbReference type="ARBA" id="ARBA00004651"/>
    </source>
</evidence>
<dbReference type="Pfam" id="PF02687">
    <property type="entry name" value="FtsX"/>
    <property type="match status" value="2"/>
</dbReference>
<feature type="domain" description="MacB-like periplasmic core" evidence="8">
    <location>
        <begin position="20"/>
        <end position="242"/>
    </location>
</feature>
<dbReference type="AlphaFoldDB" id="A0A252EFF1"/>
<dbReference type="EMBL" id="JOOZ01000101">
    <property type="protein sequence ID" value="OUL64914.1"/>
    <property type="molecule type" value="Genomic_DNA"/>
</dbReference>
<feature type="transmembrane region" description="Helical" evidence="6">
    <location>
        <begin position="349"/>
        <end position="373"/>
    </location>
</feature>
<comment type="caution">
    <text evidence="9">The sequence shown here is derived from an EMBL/GenBank/DDBJ whole genome shotgun (WGS) entry which is preliminary data.</text>
</comment>
<proteinExistence type="predicted"/>
<dbReference type="RefSeq" id="WP_086898527.1">
    <property type="nucleotide sequence ID" value="NZ_JAIMFT010000022.1"/>
</dbReference>
<comment type="subcellular location">
    <subcellularLocation>
        <location evidence="1">Cell membrane</location>
        <topology evidence="1">Multi-pass membrane protein</topology>
    </subcellularLocation>
</comment>
<feature type="transmembrane region" description="Helical" evidence="6">
    <location>
        <begin position="21"/>
        <end position="41"/>
    </location>
</feature>
<evidence type="ECO:0000256" key="4">
    <source>
        <dbReference type="ARBA" id="ARBA00022989"/>
    </source>
</evidence>
<evidence type="ECO:0000256" key="3">
    <source>
        <dbReference type="ARBA" id="ARBA00022692"/>
    </source>
</evidence>
<dbReference type="InterPro" id="IPR003838">
    <property type="entry name" value="ABC3_permease_C"/>
</dbReference>
<dbReference type="InterPro" id="IPR050250">
    <property type="entry name" value="Macrolide_Exporter_MacB"/>
</dbReference>
<dbReference type="Proteomes" id="UP000195072">
    <property type="component" value="Unassembled WGS sequence"/>
</dbReference>
<organism evidence="9 10">
    <name type="scientific">Acetobacter senegalensis</name>
    <dbReference type="NCBI Taxonomy" id="446692"/>
    <lineage>
        <taxon>Bacteria</taxon>
        <taxon>Pseudomonadati</taxon>
        <taxon>Pseudomonadota</taxon>
        <taxon>Alphaproteobacteria</taxon>
        <taxon>Acetobacterales</taxon>
        <taxon>Acetobacteraceae</taxon>
        <taxon>Acetobacter</taxon>
    </lineage>
</organism>
<evidence type="ECO:0000313" key="9">
    <source>
        <dbReference type="EMBL" id="OUL64914.1"/>
    </source>
</evidence>
<keyword evidence="5 6" id="KW-0472">Membrane</keyword>
<feature type="transmembrane region" description="Helical" evidence="6">
    <location>
        <begin position="298"/>
        <end position="317"/>
    </location>
</feature>